<organism evidence="2 3">
    <name type="scientific">Liparis tanakae</name>
    <name type="common">Tanaka's snailfish</name>
    <dbReference type="NCBI Taxonomy" id="230148"/>
    <lineage>
        <taxon>Eukaryota</taxon>
        <taxon>Metazoa</taxon>
        <taxon>Chordata</taxon>
        <taxon>Craniata</taxon>
        <taxon>Vertebrata</taxon>
        <taxon>Euteleostomi</taxon>
        <taxon>Actinopterygii</taxon>
        <taxon>Neopterygii</taxon>
        <taxon>Teleostei</taxon>
        <taxon>Neoteleostei</taxon>
        <taxon>Acanthomorphata</taxon>
        <taxon>Eupercaria</taxon>
        <taxon>Perciformes</taxon>
        <taxon>Cottioidei</taxon>
        <taxon>Cottales</taxon>
        <taxon>Liparidae</taxon>
        <taxon>Liparis</taxon>
    </lineage>
</organism>
<dbReference type="AlphaFoldDB" id="A0A4Z2IZP0"/>
<proteinExistence type="predicted"/>
<protein>
    <submittedName>
        <fullName evidence="2">Uncharacterized protein</fullName>
    </submittedName>
</protein>
<gene>
    <name evidence="2" type="ORF">EYF80_006631</name>
</gene>
<accession>A0A4Z2IZP0</accession>
<reference evidence="2 3" key="1">
    <citation type="submission" date="2019-03" db="EMBL/GenBank/DDBJ databases">
        <title>First draft genome of Liparis tanakae, snailfish: a comprehensive survey of snailfish specific genes.</title>
        <authorList>
            <person name="Kim W."/>
            <person name="Song I."/>
            <person name="Jeong J.-H."/>
            <person name="Kim D."/>
            <person name="Kim S."/>
            <person name="Ryu S."/>
            <person name="Song J.Y."/>
            <person name="Lee S.K."/>
        </authorList>
    </citation>
    <scope>NUCLEOTIDE SEQUENCE [LARGE SCALE GENOMIC DNA]</scope>
    <source>
        <tissue evidence="2">Muscle</tissue>
    </source>
</reference>
<dbReference type="EMBL" id="SRLO01000035">
    <property type="protein sequence ID" value="TNN83024.1"/>
    <property type="molecule type" value="Genomic_DNA"/>
</dbReference>
<comment type="caution">
    <text evidence="2">The sequence shown here is derived from an EMBL/GenBank/DDBJ whole genome shotgun (WGS) entry which is preliminary data.</text>
</comment>
<feature type="region of interest" description="Disordered" evidence="1">
    <location>
        <begin position="160"/>
        <end position="180"/>
    </location>
</feature>
<sequence>MSPVELHEFSQQMFSGRNDSLDSQEAAIGPLPGMKWFVSVREDPGRPSLSAPWGPFFAFGADGCFSIGPFCFLAWSLGRRSRSLPALLQLPSQGHQLHIGLLLSLLGSGQLPLHVFVRRSERGQLFFCLGSQAVCHRHRHLESIYGTSGEHYGCGQAEKDRSVWERRDEDEGRGAEERLS</sequence>
<name>A0A4Z2IZP0_9TELE</name>
<evidence type="ECO:0000313" key="2">
    <source>
        <dbReference type="EMBL" id="TNN83024.1"/>
    </source>
</evidence>
<evidence type="ECO:0000313" key="3">
    <source>
        <dbReference type="Proteomes" id="UP000314294"/>
    </source>
</evidence>
<keyword evidence="3" id="KW-1185">Reference proteome</keyword>
<dbReference type="Proteomes" id="UP000314294">
    <property type="component" value="Unassembled WGS sequence"/>
</dbReference>
<evidence type="ECO:0000256" key="1">
    <source>
        <dbReference type="SAM" id="MobiDB-lite"/>
    </source>
</evidence>